<dbReference type="InterPro" id="IPR050327">
    <property type="entry name" value="Proton-linked_MCT"/>
</dbReference>
<evidence type="ECO:0000256" key="2">
    <source>
        <dbReference type="SAM" id="Phobius"/>
    </source>
</evidence>
<accession>A0A813B115</accession>
<feature type="transmembrane region" description="Helical" evidence="2">
    <location>
        <begin position="336"/>
        <end position="353"/>
    </location>
</feature>
<dbReference type="Pfam" id="PF07690">
    <property type="entry name" value="MFS_1"/>
    <property type="match status" value="1"/>
</dbReference>
<feature type="transmembrane region" description="Helical" evidence="2">
    <location>
        <begin position="71"/>
        <end position="91"/>
    </location>
</feature>
<feature type="transmembrane region" description="Helical" evidence="2">
    <location>
        <begin position="171"/>
        <end position="196"/>
    </location>
</feature>
<keyword evidence="2" id="KW-1133">Transmembrane helix</keyword>
<dbReference type="GO" id="GO:0022857">
    <property type="term" value="F:transmembrane transporter activity"/>
    <property type="evidence" value="ECO:0007669"/>
    <property type="project" value="InterPro"/>
</dbReference>
<dbReference type="PANTHER" id="PTHR11360:SF284">
    <property type="entry name" value="EG:103B4.3 PROTEIN-RELATED"/>
    <property type="match status" value="1"/>
</dbReference>
<gene>
    <name evidence="4" type="primary">ycxA</name>
    <name evidence="4" type="ORF">SNEC2469_LOCUS29067</name>
</gene>
<protein>
    <submittedName>
        <fullName evidence="4">YcxA protein</fullName>
    </submittedName>
</protein>
<evidence type="ECO:0000256" key="1">
    <source>
        <dbReference type="ARBA" id="ARBA00004141"/>
    </source>
</evidence>
<keyword evidence="2" id="KW-0472">Membrane</keyword>
<evidence type="ECO:0000313" key="5">
    <source>
        <dbReference type="Proteomes" id="UP000601435"/>
    </source>
</evidence>
<feature type="transmembrane region" description="Helical" evidence="2">
    <location>
        <begin position="267"/>
        <end position="286"/>
    </location>
</feature>
<dbReference type="AlphaFoldDB" id="A0A813B115"/>
<proteinExistence type="predicted"/>
<dbReference type="InterPro" id="IPR036259">
    <property type="entry name" value="MFS_trans_sf"/>
</dbReference>
<feature type="transmembrane region" description="Helical" evidence="2">
    <location>
        <begin position="235"/>
        <end position="255"/>
    </location>
</feature>
<evidence type="ECO:0000313" key="4">
    <source>
        <dbReference type="EMBL" id="CAE7883062.1"/>
    </source>
</evidence>
<sequence>MDEFHTDQYHVSWIPAVFQLMKGIFTIPGGFALDIFGCARCLRAGALVVLVCSALYPMAPSLWWLASLQGVYGVAYNLSGIAPCIVFLTSWFEQQRALAIAILTTAFSMAGVCFPPLVGSLIQHHGWRMASSLGPVLMVFLVLPLAFLALRDGPRNPSSLNFQQSLRLGAVWHLAFLSLYQLYIIIALLNTLVLYLKTDVGMSVELCGLYSSVVFQASIAAKLLAGAAMDSRQALTGMVSFFVLLIGTLLLLDFAKGGRALTSNHNQLMAFAVIYGLGFGGSYSVLSAKPAKMFGKMDDFGKLQGFFMLFHVIGGFLGTLVTGKLRALTGSYTTSFHIYIVMAFMACLHYIGLELSKTSRELRVQVNPERL</sequence>
<comment type="subcellular location">
    <subcellularLocation>
        <location evidence="1">Membrane</location>
        <topology evidence="1">Multi-pass membrane protein</topology>
    </subcellularLocation>
</comment>
<dbReference type="Gene3D" id="1.20.1250.20">
    <property type="entry name" value="MFS general substrate transporter like domains"/>
    <property type="match status" value="2"/>
</dbReference>
<feature type="transmembrane region" description="Helical" evidence="2">
    <location>
        <begin position="12"/>
        <end position="33"/>
    </location>
</feature>
<dbReference type="PROSITE" id="PS50850">
    <property type="entry name" value="MFS"/>
    <property type="match status" value="1"/>
</dbReference>
<evidence type="ECO:0000259" key="3">
    <source>
        <dbReference type="PROSITE" id="PS50850"/>
    </source>
</evidence>
<feature type="transmembrane region" description="Helical" evidence="2">
    <location>
        <begin position="98"/>
        <end position="118"/>
    </location>
</feature>
<keyword evidence="2" id="KW-0812">Transmembrane</keyword>
<feature type="domain" description="Major facilitator superfamily (MFS) profile" evidence="3">
    <location>
        <begin position="1"/>
        <end position="361"/>
    </location>
</feature>
<feature type="transmembrane region" description="Helical" evidence="2">
    <location>
        <begin position="45"/>
        <end position="65"/>
    </location>
</feature>
<comment type="caution">
    <text evidence="4">The sequence shown here is derived from an EMBL/GenBank/DDBJ whole genome shotgun (WGS) entry which is preliminary data.</text>
</comment>
<dbReference type="GO" id="GO:0016020">
    <property type="term" value="C:membrane"/>
    <property type="evidence" value="ECO:0007669"/>
    <property type="project" value="UniProtKB-SubCell"/>
</dbReference>
<dbReference type="InterPro" id="IPR020846">
    <property type="entry name" value="MFS_dom"/>
</dbReference>
<feature type="transmembrane region" description="Helical" evidence="2">
    <location>
        <begin position="130"/>
        <end position="150"/>
    </location>
</feature>
<dbReference type="Proteomes" id="UP000601435">
    <property type="component" value="Unassembled WGS sequence"/>
</dbReference>
<dbReference type="OrthoDB" id="6499973at2759"/>
<dbReference type="SUPFAM" id="SSF103473">
    <property type="entry name" value="MFS general substrate transporter"/>
    <property type="match status" value="1"/>
</dbReference>
<keyword evidence="5" id="KW-1185">Reference proteome</keyword>
<dbReference type="PANTHER" id="PTHR11360">
    <property type="entry name" value="MONOCARBOXYLATE TRANSPORTER"/>
    <property type="match status" value="1"/>
</dbReference>
<dbReference type="InterPro" id="IPR011701">
    <property type="entry name" value="MFS"/>
</dbReference>
<organism evidence="4 5">
    <name type="scientific">Symbiodinium necroappetens</name>
    <dbReference type="NCBI Taxonomy" id="1628268"/>
    <lineage>
        <taxon>Eukaryota</taxon>
        <taxon>Sar</taxon>
        <taxon>Alveolata</taxon>
        <taxon>Dinophyceae</taxon>
        <taxon>Suessiales</taxon>
        <taxon>Symbiodiniaceae</taxon>
        <taxon>Symbiodinium</taxon>
    </lineage>
</organism>
<reference evidence="4" key="1">
    <citation type="submission" date="2021-02" db="EMBL/GenBank/DDBJ databases">
        <authorList>
            <person name="Dougan E. K."/>
            <person name="Rhodes N."/>
            <person name="Thang M."/>
            <person name="Chan C."/>
        </authorList>
    </citation>
    <scope>NUCLEOTIDE SEQUENCE</scope>
</reference>
<feature type="transmembrane region" description="Helical" evidence="2">
    <location>
        <begin position="306"/>
        <end position="324"/>
    </location>
</feature>
<dbReference type="EMBL" id="CAJNJA010064487">
    <property type="protein sequence ID" value="CAE7883062.1"/>
    <property type="molecule type" value="Genomic_DNA"/>
</dbReference>
<name>A0A813B115_9DINO</name>